<feature type="compositionally biased region" description="Gly residues" evidence="1">
    <location>
        <begin position="1"/>
        <end position="16"/>
    </location>
</feature>
<protein>
    <submittedName>
        <fullName evidence="2">Uncharacterized protein</fullName>
    </submittedName>
</protein>
<comment type="caution">
    <text evidence="2">The sequence shown here is derived from an EMBL/GenBank/DDBJ whole genome shotgun (WGS) entry which is preliminary data.</text>
</comment>
<evidence type="ECO:0000313" key="2">
    <source>
        <dbReference type="EMBL" id="KAL1304759.1"/>
    </source>
</evidence>
<reference evidence="2 3" key="1">
    <citation type="submission" date="2024-07" db="EMBL/GenBank/DDBJ databases">
        <title>Draft sequence of the Neodothiora populina.</title>
        <authorList>
            <person name="Drown D.D."/>
            <person name="Schuette U.S."/>
            <person name="Buechlein A.B."/>
            <person name="Rusch D.R."/>
            <person name="Winton L.W."/>
            <person name="Adams G.A."/>
        </authorList>
    </citation>
    <scope>NUCLEOTIDE SEQUENCE [LARGE SCALE GENOMIC DNA]</scope>
    <source>
        <strain evidence="2 3">CPC 39397</strain>
    </source>
</reference>
<dbReference type="Proteomes" id="UP001562354">
    <property type="component" value="Unassembled WGS sequence"/>
</dbReference>
<name>A0ABR3PFJ1_9PEZI</name>
<evidence type="ECO:0000256" key="1">
    <source>
        <dbReference type="SAM" id="MobiDB-lite"/>
    </source>
</evidence>
<dbReference type="GeneID" id="95977396"/>
<keyword evidence="3" id="KW-1185">Reference proteome</keyword>
<feature type="region of interest" description="Disordered" evidence="1">
    <location>
        <begin position="1"/>
        <end position="31"/>
    </location>
</feature>
<evidence type="ECO:0000313" key="3">
    <source>
        <dbReference type="Proteomes" id="UP001562354"/>
    </source>
</evidence>
<sequence>MSFFVGGGGGSSSGGHGHGHGSRSGHSTPGYGASSGIARPGYARSSSSGIFSRAGSSSSYYKRRPRDGYISYLVSKLKRLIAGLWIYARRHPVKAFFAVVVPLISAGGALHSLLKQFGIRLPEAFDGTSRTYRSSGVGGYYGSRGYGSDYGSSYGRSGAQDTMGNLFRIAKAFM</sequence>
<dbReference type="RefSeq" id="XP_069201033.1">
    <property type="nucleotide sequence ID" value="XM_069343208.1"/>
</dbReference>
<organism evidence="2 3">
    <name type="scientific">Neodothiora populina</name>
    <dbReference type="NCBI Taxonomy" id="2781224"/>
    <lineage>
        <taxon>Eukaryota</taxon>
        <taxon>Fungi</taxon>
        <taxon>Dikarya</taxon>
        <taxon>Ascomycota</taxon>
        <taxon>Pezizomycotina</taxon>
        <taxon>Dothideomycetes</taxon>
        <taxon>Dothideomycetidae</taxon>
        <taxon>Dothideales</taxon>
        <taxon>Dothioraceae</taxon>
        <taxon>Neodothiora</taxon>
    </lineage>
</organism>
<gene>
    <name evidence="2" type="ORF">AAFC00_003696</name>
</gene>
<accession>A0ABR3PFJ1</accession>
<proteinExistence type="predicted"/>
<dbReference type="EMBL" id="JBFMKM010000008">
    <property type="protein sequence ID" value="KAL1304759.1"/>
    <property type="molecule type" value="Genomic_DNA"/>
</dbReference>